<keyword evidence="1" id="KW-0812">Transmembrane</keyword>
<evidence type="ECO:0008006" key="4">
    <source>
        <dbReference type="Google" id="ProtNLM"/>
    </source>
</evidence>
<proteinExistence type="predicted"/>
<dbReference type="EMBL" id="JASCIQ010000023">
    <property type="protein sequence ID" value="MDI3406462.1"/>
    <property type="molecule type" value="Genomic_DNA"/>
</dbReference>
<dbReference type="Proteomes" id="UP001223978">
    <property type="component" value="Unassembled WGS sequence"/>
</dbReference>
<keyword evidence="3" id="KW-1185">Reference proteome</keyword>
<protein>
    <recommendedName>
        <fullName evidence="4">DUF3558 domain-containing protein</fullName>
    </recommendedName>
</protein>
<sequence length="366" mass="39306">MGSDQRHSSRTRIAHIAVGSTVALAVVVGALYFSGAYDSWTGKATSSAPCDGLVPIRQAEELLGARELTSDAPSWDGDFSQPKQCWLDPKKHEPDGEEHSLTVSASRTAGSRELLLDLDRFMSDSDTQTVSPIGHGWRGLLNTYTTDPRATVVMACDTGDRSDLTVNLRARYPVLAEPLTERQRVELARLATETAANVAERAGCRATEGDTVDSVAAPIPPRFDNTTAVAPGKATGTCANVQAPTRETATDPLAPVEDCIVVDASHTPSFRLAAYYGSYVEDGHVATYKRGDDGLFRGRSGEAEGVQWATATCPAQGGTAFFTAEPFHARQAPEPFLRRSAFRAFATRSAKEHGCEAPEFDDPRSE</sequence>
<gene>
    <name evidence="2" type="ORF">QIS96_21960</name>
</gene>
<feature type="transmembrane region" description="Helical" evidence="1">
    <location>
        <begin position="12"/>
        <end position="33"/>
    </location>
</feature>
<keyword evidence="1" id="KW-1133">Transmembrane helix</keyword>
<evidence type="ECO:0000313" key="3">
    <source>
        <dbReference type="Proteomes" id="UP001223978"/>
    </source>
</evidence>
<organism evidence="2 3">
    <name type="scientific">Streptomyces cavernicola</name>
    <dbReference type="NCBI Taxonomy" id="3043613"/>
    <lineage>
        <taxon>Bacteria</taxon>
        <taxon>Bacillati</taxon>
        <taxon>Actinomycetota</taxon>
        <taxon>Actinomycetes</taxon>
        <taxon>Kitasatosporales</taxon>
        <taxon>Streptomycetaceae</taxon>
        <taxon>Streptomyces</taxon>
    </lineage>
</organism>
<evidence type="ECO:0000313" key="2">
    <source>
        <dbReference type="EMBL" id="MDI3406462.1"/>
    </source>
</evidence>
<comment type="caution">
    <text evidence="2">The sequence shown here is derived from an EMBL/GenBank/DDBJ whole genome shotgun (WGS) entry which is preliminary data.</text>
</comment>
<accession>A0ABT6SFL2</accession>
<evidence type="ECO:0000256" key="1">
    <source>
        <dbReference type="SAM" id="Phobius"/>
    </source>
</evidence>
<reference evidence="2 3" key="1">
    <citation type="submission" date="2023-05" db="EMBL/GenBank/DDBJ databases">
        <title>Draft genome sequence of Streptomyces sp. B-S-A6 isolated from a cave soil in Thailand.</title>
        <authorList>
            <person name="Chamroensaksri N."/>
            <person name="Muangham S."/>
        </authorList>
    </citation>
    <scope>NUCLEOTIDE SEQUENCE [LARGE SCALE GENOMIC DNA]</scope>
    <source>
        <strain evidence="2 3">B-S-A6</strain>
    </source>
</reference>
<dbReference type="RefSeq" id="WP_282544395.1">
    <property type="nucleotide sequence ID" value="NZ_JASCIQ010000023.1"/>
</dbReference>
<name>A0ABT6SFL2_9ACTN</name>
<keyword evidence="1" id="KW-0472">Membrane</keyword>